<protein>
    <submittedName>
        <fullName evidence="1">Uncharacterized protein</fullName>
    </submittedName>
</protein>
<dbReference type="EMBL" id="GBXM01096935">
    <property type="protein sequence ID" value="JAH11642.1"/>
    <property type="molecule type" value="Transcribed_RNA"/>
</dbReference>
<proteinExistence type="predicted"/>
<name>A0A0E9Q534_ANGAN</name>
<organism evidence="1">
    <name type="scientific">Anguilla anguilla</name>
    <name type="common">European freshwater eel</name>
    <name type="synonym">Muraena anguilla</name>
    <dbReference type="NCBI Taxonomy" id="7936"/>
    <lineage>
        <taxon>Eukaryota</taxon>
        <taxon>Metazoa</taxon>
        <taxon>Chordata</taxon>
        <taxon>Craniata</taxon>
        <taxon>Vertebrata</taxon>
        <taxon>Euteleostomi</taxon>
        <taxon>Actinopterygii</taxon>
        <taxon>Neopterygii</taxon>
        <taxon>Teleostei</taxon>
        <taxon>Anguilliformes</taxon>
        <taxon>Anguillidae</taxon>
        <taxon>Anguilla</taxon>
    </lineage>
</organism>
<evidence type="ECO:0000313" key="1">
    <source>
        <dbReference type="EMBL" id="JAH11642.1"/>
    </source>
</evidence>
<reference evidence="1" key="2">
    <citation type="journal article" date="2015" name="Fish Shellfish Immunol.">
        <title>Early steps in the European eel (Anguilla anguilla)-Vibrio vulnificus interaction in the gills: Role of the RtxA13 toxin.</title>
        <authorList>
            <person name="Callol A."/>
            <person name="Pajuelo D."/>
            <person name="Ebbesson L."/>
            <person name="Teles M."/>
            <person name="MacKenzie S."/>
            <person name="Amaro C."/>
        </authorList>
    </citation>
    <scope>NUCLEOTIDE SEQUENCE</scope>
</reference>
<accession>A0A0E9Q534</accession>
<sequence length="31" mass="3699">MKIPISRSRDSQKMLSQHTKNKLKYTLLSCY</sequence>
<reference evidence="1" key="1">
    <citation type="submission" date="2014-11" db="EMBL/GenBank/DDBJ databases">
        <authorList>
            <person name="Amaro Gonzalez C."/>
        </authorList>
    </citation>
    <scope>NUCLEOTIDE SEQUENCE</scope>
</reference>
<dbReference type="AlphaFoldDB" id="A0A0E9Q534"/>